<dbReference type="Pfam" id="PF16841">
    <property type="entry name" value="CBM60"/>
    <property type="match status" value="1"/>
</dbReference>
<keyword evidence="5" id="KW-1185">Reference proteome</keyword>
<accession>A0A317D8B4</accession>
<sequence>MGNRKSRSAIVAWALSTAVAVAGGALVGGAANAAEPSQFAVVDGAIRTATGTPVPASGTHASLWGNSSYATTSITGSGRVLIGAIGENCQGWPTVRVTVDGVSVGQTTVVSATSYGTYPVGAAVGAGQHTVKIQFINDFRADPCDRNVHVAYARMETPGPTDTKFSFAVMPDTQQEVLNTGDSRFHNRTNWLVQNRSALDLRFVASSGDVVNWDTPDHSQYVIARNAMRPIETAGIPYSLAIGNHDTQATGVGGSARDPARTRELVRDTTVFNQFFTAGQYGAVKGQFEAGKVDNSYSTFEAGGVQWMVLTLELWPRVEAVSWAKGVVAAHPRHNVIVVTHDFIDGNGAIEQSASYGATSPQYLFDNLVKQYANIRFVFSGHVGVAGNRVDTGVNGNKIYTFLQTFHSNTTNPVRLVEIDTAANSLRTWIYAPYNNQSFTEYDRSFTGIGVVR</sequence>
<dbReference type="Pfam" id="PF00149">
    <property type="entry name" value="Metallophos"/>
    <property type="match status" value="1"/>
</dbReference>
<dbReference type="PANTHER" id="PTHR43143">
    <property type="entry name" value="METALLOPHOSPHOESTERASE, CALCINEURIN SUPERFAMILY"/>
    <property type="match status" value="1"/>
</dbReference>
<dbReference type="EMBL" id="QGKR01000149">
    <property type="protein sequence ID" value="PWR10834.1"/>
    <property type="molecule type" value="Genomic_DNA"/>
</dbReference>
<dbReference type="InterPro" id="IPR029052">
    <property type="entry name" value="Metallo-depent_PP-like"/>
</dbReference>
<organism evidence="4 5">
    <name type="scientific">Micromonospora acroterricola</name>
    <dbReference type="NCBI Taxonomy" id="2202421"/>
    <lineage>
        <taxon>Bacteria</taxon>
        <taxon>Bacillati</taxon>
        <taxon>Actinomycetota</taxon>
        <taxon>Actinomycetes</taxon>
        <taxon>Micromonosporales</taxon>
        <taxon>Micromonosporaceae</taxon>
        <taxon>Micromonospora</taxon>
    </lineage>
</organism>
<reference evidence="4 5" key="1">
    <citation type="submission" date="2018-05" db="EMBL/GenBank/DDBJ databases">
        <title>Micromonospora atacamensis sp. nov., a novel actinobacteria isolated from high altitude Atacama Desert soil.</title>
        <authorList>
            <person name="Carro L."/>
            <person name="Golinska P."/>
            <person name="Klenk H.-P."/>
            <person name="Goodfellow M."/>
        </authorList>
    </citation>
    <scope>NUCLEOTIDE SEQUENCE [LARGE SCALE GENOMIC DNA]</scope>
    <source>
        <strain evidence="4 5">5R2A7</strain>
    </source>
</reference>
<evidence type="ECO:0000256" key="1">
    <source>
        <dbReference type="SAM" id="SignalP"/>
    </source>
</evidence>
<dbReference type="InterPro" id="IPR004843">
    <property type="entry name" value="Calcineurin-like_PHP"/>
</dbReference>
<dbReference type="Gene3D" id="2.60.60.40">
    <property type="match status" value="1"/>
</dbReference>
<keyword evidence="1" id="KW-0732">Signal</keyword>
<feature type="domain" description="Carbohydrate binding module xylan-binding" evidence="3">
    <location>
        <begin position="82"/>
        <end position="158"/>
    </location>
</feature>
<feature type="domain" description="Calcineurin-like phosphoesterase" evidence="2">
    <location>
        <begin position="167"/>
        <end position="383"/>
    </location>
</feature>
<dbReference type="GO" id="GO:0016787">
    <property type="term" value="F:hydrolase activity"/>
    <property type="evidence" value="ECO:0007669"/>
    <property type="project" value="InterPro"/>
</dbReference>
<dbReference type="SUPFAM" id="SSF56300">
    <property type="entry name" value="Metallo-dependent phosphatases"/>
    <property type="match status" value="1"/>
</dbReference>
<feature type="signal peptide" evidence="1">
    <location>
        <begin position="1"/>
        <end position="33"/>
    </location>
</feature>
<dbReference type="RefSeq" id="WP_109816799.1">
    <property type="nucleotide sequence ID" value="NZ_QGKR01000149.1"/>
</dbReference>
<evidence type="ECO:0000313" key="5">
    <source>
        <dbReference type="Proteomes" id="UP000245410"/>
    </source>
</evidence>
<evidence type="ECO:0000259" key="2">
    <source>
        <dbReference type="Pfam" id="PF00149"/>
    </source>
</evidence>
<protein>
    <submittedName>
        <fullName evidence="4">Metallophosphoesterase</fullName>
    </submittedName>
</protein>
<proteinExistence type="predicted"/>
<dbReference type="AlphaFoldDB" id="A0A317D8B4"/>
<name>A0A317D8B4_9ACTN</name>
<feature type="chain" id="PRO_5016303460" evidence="1">
    <location>
        <begin position="34"/>
        <end position="453"/>
    </location>
</feature>
<evidence type="ECO:0000259" key="3">
    <source>
        <dbReference type="Pfam" id="PF16841"/>
    </source>
</evidence>
<evidence type="ECO:0000313" key="4">
    <source>
        <dbReference type="EMBL" id="PWR10834.1"/>
    </source>
</evidence>
<dbReference type="InterPro" id="IPR051918">
    <property type="entry name" value="STPP_CPPED1"/>
</dbReference>
<dbReference type="PANTHER" id="PTHR43143:SF5">
    <property type="entry name" value="SECRETED PROTEIN"/>
    <property type="match status" value="1"/>
</dbReference>
<gene>
    <name evidence="4" type="ORF">DKT68_08175</name>
</gene>
<dbReference type="InterPro" id="IPR031768">
    <property type="entry name" value="CBM60_xylan-bd"/>
</dbReference>
<dbReference type="Proteomes" id="UP000245410">
    <property type="component" value="Unassembled WGS sequence"/>
</dbReference>
<comment type="caution">
    <text evidence="4">The sequence shown here is derived from an EMBL/GenBank/DDBJ whole genome shotgun (WGS) entry which is preliminary data.</text>
</comment>
<dbReference type="OrthoDB" id="9772095at2"/>